<evidence type="ECO:0000313" key="2">
    <source>
        <dbReference type="EMBL" id="ANB76516.1"/>
    </source>
</evidence>
<proteinExistence type="predicted"/>
<name>A0A160FUE8_9BURK</name>
<sequence length="106" mass="11539">MIRSGLPNIDSGNPNRHFGKSNNRYGTPALLFDFNRNACSSSSENPVRLQPKSLFGFAEISSRGGKQVPDIDPGSIGKWQFNHQKPRGVVGRAQSIRVCAANVLVT</sequence>
<dbReference type="AlphaFoldDB" id="A0A160FUE8"/>
<feature type="region of interest" description="Disordered" evidence="1">
    <location>
        <begin position="1"/>
        <end position="22"/>
    </location>
</feature>
<dbReference type="KEGG" id="buz:AYM40_30395"/>
<dbReference type="Proteomes" id="UP000076852">
    <property type="component" value="Chromosome 2"/>
</dbReference>
<gene>
    <name evidence="2" type="ORF">AYM40_30395</name>
</gene>
<evidence type="ECO:0000313" key="3">
    <source>
        <dbReference type="Proteomes" id="UP000076852"/>
    </source>
</evidence>
<protein>
    <submittedName>
        <fullName evidence="2">Uncharacterized protein</fullName>
    </submittedName>
</protein>
<evidence type="ECO:0000256" key="1">
    <source>
        <dbReference type="SAM" id="MobiDB-lite"/>
    </source>
</evidence>
<dbReference type="EMBL" id="CP014579">
    <property type="protein sequence ID" value="ANB76516.1"/>
    <property type="molecule type" value="Genomic_DNA"/>
</dbReference>
<dbReference type="RefSeq" id="WP_063499738.1">
    <property type="nucleotide sequence ID" value="NZ_CP014579.1"/>
</dbReference>
<feature type="compositionally biased region" description="Polar residues" evidence="1">
    <location>
        <begin position="10"/>
        <end position="22"/>
    </location>
</feature>
<keyword evidence="3" id="KW-1185">Reference proteome</keyword>
<reference evidence="2 3" key="1">
    <citation type="journal article" date="2016" name="Gene">
        <title>PacBio SMRT assembly of a complex multi-replicon genome reveals chlorocatechol degradative operon in a region of genome plasticity.</title>
        <authorList>
            <person name="Ricker N."/>
            <person name="Shen S.Y."/>
            <person name="Goordial J."/>
            <person name="Jin S."/>
            <person name="Fulthorpe R.R."/>
        </authorList>
    </citation>
    <scope>NUCLEOTIDE SEQUENCE [LARGE SCALE GENOMIC DNA]</scope>
    <source>
        <strain evidence="2 3">OLGA172</strain>
    </source>
</reference>
<accession>A0A160FUE8</accession>
<organism evidence="2 3">
    <name type="scientific">Paraburkholderia phytofirmans OLGA172</name>
    <dbReference type="NCBI Taxonomy" id="1417228"/>
    <lineage>
        <taxon>Bacteria</taxon>
        <taxon>Pseudomonadati</taxon>
        <taxon>Pseudomonadota</taxon>
        <taxon>Betaproteobacteria</taxon>
        <taxon>Burkholderiales</taxon>
        <taxon>Burkholderiaceae</taxon>
        <taxon>Paraburkholderia</taxon>
    </lineage>
</organism>